<dbReference type="Proteomes" id="UP001219568">
    <property type="component" value="Unassembled WGS sequence"/>
</dbReference>
<protein>
    <submittedName>
        <fullName evidence="1">Uncharacterized protein</fullName>
    </submittedName>
</protein>
<feature type="non-terminal residue" evidence="1">
    <location>
        <position position="1"/>
    </location>
</feature>
<gene>
    <name evidence="1" type="ORF">N7460_001456</name>
</gene>
<proteinExistence type="predicted"/>
<comment type="caution">
    <text evidence="1">The sequence shown here is derived from an EMBL/GenBank/DDBJ whole genome shotgun (WGS) entry which is preliminary data.</text>
</comment>
<organism evidence="1 2">
    <name type="scientific">Penicillium canescens</name>
    <dbReference type="NCBI Taxonomy" id="5083"/>
    <lineage>
        <taxon>Eukaryota</taxon>
        <taxon>Fungi</taxon>
        <taxon>Dikarya</taxon>
        <taxon>Ascomycota</taxon>
        <taxon>Pezizomycotina</taxon>
        <taxon>Eurotiomycetes</taxon>
        <taxon>Eurotiomycetidae</taxon>
        <taxon>Eurotiales</taxon>
        <taxon>Aspergillaceae</taxon>
        <taxon>Penicillium</taxon>
    </lineage>
</organism>
<reference evidence="1" key="1">
    <citation type="journal article" date="2023" name="IMA Fungus">
        <title>Comparative genomic study of the Penicillium genus elucidates a diverse pangenome and 15 lateral gene transfer events.</title>
        <authorList>
            <person name="Petersen C."/>
            <person name="Sorensen T."/>
            <person name="Nielsen M.R."/>
            <person name="Sondergaard T.E."/>
            <person name="Sorensen J.L."/>
            <person name="Fitzpatrick D.A."/>
            <person name="Frisvad J.C."/>
            <person name="Nielsen K.L."/>
        </authorList>
    </citation>
    <scope>NUCLEOTIDE SEQUENCE</scope>
    <source>
        <strain evidence="1">IBT 15450</strain>
    </source>
</reference>
<dbReference type="EMBL" id="JAQJZL010000002">
    <property type="protein sequence ID" value="KAJ6050922.1"/>
    <property type="molecule type" value="Genomic_DNA"/>
</dbReference>
<keyword evidence="2" id="KW-1185">Reference proteome</keyword>
<evidence type="ECO:0000313" key="2">
    <source>
        <dbReference type="Proteomes" id="UP001219568"/>
    </source>
</evidence>
<name>A0AAD6NCR6_PENCN</name>
<sequence>IYRLSFIYISSNFLTILHLLHSYTPTKSSGPLFLWSHLRQRNRNYLTNVSRNDQLFSCNMCMKLRPRNAFADKQLRARRGKGHIESDRRFCLDCGCRNKMYQPGQFFKVDGREEVLCAICRERCRYGQYCTYCCMCEGSTPAAYTHPTLTEGN</sequence>
<evidence type="ECO:0000313" key="1">
    <source>
        <dbReference type="EMBL" id="KAJ6050922.1"/>
    </source>
</evidence>
<accession>A0AAD6NCR6</accession>
<reference evidence="1" key="2">
    <citation type="submission" date="2023-01" db="EMBL/GenBank/DDBJ databases">
        <authorList>
            <person name="Petersen C."/>
        </authorList>
    </citation>
    <scope>NUCLEOTIDE SEQUENCE</scope>
    <source>
        <strain evidence="1">IBT 15450</strain>
    </source>
</reference>
<dbReference type="AlphaFoldDB" id="A0AAD6NCR6"/>